<dbReference type="AlphaFoldDB" id="A0A9Q4C2G2"/>
<accession>A0A9Q4C2G2</accession>
<organism evidence="5 6">
    <name type="scientific">Halorutilus salinus</name>
    <dbReference type="NCBI Taxonomy" id="2487751"/>
    <lineage>
        <taxon>Archaea</taxon>
        <taxon>Methanobacteriati</taxon>
        <taxon>Methanobacteriota</taxon>
        <taxon>Stenosarchaea group</taxon>
        <taxon>Halobacteria</taxon>
        <taxon>Halorutilales</taxon>
        <taxon>Halorutilaceae</taxon>
        <taxon>Halorutilus</taxon>
    </lineage>
</organism>
<dbReference type="Gene3D" id="3.20.20.60">
    <property type="entry name" value="Phosphoenolpyruvate-binding domains"/>
    <property type="match status" value="1"/>
</dbReference>
<dbReference type="InterPro" id="IPR005000">
    <property type="entry name" value="Aldolase/citrate-lyase_domain"/>
</dbReference>
<sequence>MASQGRARRSVLFTPGDETEMMRKALGGDADVVVFDLEDAVAPNEKDTAREAVDDVLGDVPEDAPEVWVRLNPLGDEGGSDDLDGIDAEPSCFVVPKAECADDVERVAEALGEDGNGAGLVPIVENAAGVLNAGEVADAPRVSAVVFGAEDLAADLGATRTDECDEVMYARQKVVTAATAVGIDGIDTLWTGFRDEEGLRDDTERGIGLGYDGKLAIHPAQVGIINDAFTPDEEAIDRARRVLEAKREADEARKGVFEVDGEMVDAPLVEQARTVRERARAAGVWSSG</sequence>
<keyword evidence="3" id="KW-0460">Magnesium</keyword>
<dbReference type="Proteomes" id="UP001149411">
    <property type="component" value="Unassembled WGS sequence"/>
</dbReference>
<protein>
    <submittedName>
        <fullName evidence="5">CoA ester lyase</fullName>
    </submittedName>
</protein>
<gene>
    <name evidence="5" type="ORF">EGH25_00400</name>
</gene>
<keyword evidence="6" id="KW-1185">Reference proteome</keyword>
<evidence type="ECO:0000256" key="2">
    <source>
        <dbReference type="ARBA" id="ARBA00022723"/>
    </source>
</evidence>
<dbReference type="InterPro" id="IPR040442">
    <property type="entry name" value="Pyrv_kinase-like_dom_sf"/>
</dbReference>
<dbReference type="EMBL" id="RKLV01000001">
    <property type="protein sequence ID" value="MCX2817826.1"/>
    <property type="molecule type" value="Genomic_DNA"/>
</dbReference>
<comment type="cofactor">
    <cofactor evidence="1">
        <name>Mg(2+)</name>
        <dbReference type="ChEBI" id="CHEBI:18420"/>
    </cofactor>
</comment>
<dbReference type="GO" id="GO:0000287">
    <property type="term" value="F:magnesium ion binding"/>
    <property type="evidence" value="ECO:0007669"/>
    <property type="project" value="TreeGrafter"/>
</dbReference>
<feature type="domain" description="HpcH/HpaI aldolase/citrate lyase" evidence="4">
    <location>
        <begin position="9"/>
        <end position="219"/>
    </location>
</feature>
<dbReference type="PIRSF" id="PIRSF015582">
    <property type="entry name" value="Cit_lyase_B"/>
    <property type="match status" value="1"/>
</dbReference>
<dbReference type="SUPFAM" id="SSF51621">
    <property type="entry name" value="Phosphoenolpyruvate/pyruvate domain"/>
    <property type="match status" value="1"/>
</dbReference>
<name>A0A9Q4C2G2_9EURY</name>
<evidence type="ECO:0000256" key="3">
    <source>
        <dbReference type="ARBA" id="ARBA00022842"/>
    </source>
</evidence>
<reference evidence="5" key="1">
    <citation type="submission" date="2022-09" db="EMBL/GenBank/DDBJ databases">
        <title>Haloadaptaus new haloarchaeum isolated from saline soil.</title>
        <authorList>
            <person name="Duran-Viseras A."/>
            <person name="Sanchez-Porro C."/>
            <person name="Ventosa A."/>
        </authorList>
    </citation>
    <scope>NUCLEOTIDE SEQUENCE</scope>
    <source>
        <strain evidence="5">F3-133</strain>
    </source>
</reference>
<keyword evidence="2" id="KW-0479">Metal-binding</keyword>
<dbReference type="Pfam" id="PF03328">
    <property type="entry name" value="HpcH_HpaI"/>
    <property type="match status" value="1"/>
</dbReference>
<keyword evidence="5" id="KW-0456">Lyase</keyword>
<evidence type="ECO:0000259" key="4">
    <source>
        <dbReference type="Pfam" id="PF03328"/>
    </source>
</evidence>
<evidence type="ECO:0000313" key="5">
    <source>
        <dbReference type="EMBL" id="MCX2817826.1"/>
    </source>
</evidence>
<dbReference type="InterPro" id="IPR015813">
    <property type="entry name" value="Pyrv/PenolPyrv_kinase-like_dom"/>
</dbReference>
<dbReference type="PANTHER" id="PTHR32308:SF0">
    <property type="entry name" value="HPCH_HPAI ALDOLASE_CITRATE LYASE DOMAIN-CONTAINING PROTEIN"/>
    <property type="match status" value="1"/>
</dbReference>
<dbReference type="GO" id="GO:0016829">
    <property type="term" value="F:lyase activity"/>
    <property type="evidence" value="ECO:0007669"/>
    <property type="project" value="UniProtKB-KW"/>
</dbReference>
<evidence type="ECO:0000256" key="1">
    <source>
        <dbReference type="ARBA" id="ARBA00001946"/>
    </source>
</evidence>
<proteinExistence type="predicted"/>
<dbReference type="GO" id="GO:0006107">
    <property type="term" value="P:oxaloacetate metabolic process"/>
    <property type="evidence" value="ECO:0007669"/>
    <property type="project" value="TreeGrafter"/>
</dbReference>
<evidence type="ECO:0000313" key="6">
    <source>
        <dbReference type="Proteomes" id="UP001149411"/>
    </source>
</evidence>
<dbReference type="RefSeq" id="WP_266085323.1">
    <property type="nucleotide sequence ID" value="NZ_RKLV01000001.1"/>
</dbReference>
<comment type="caution">
    <text evidence="5">The sequence shown here is derived from an EMBL/GenBank/DDBJ whole genome shotgun (WGS) entry which is preliminary data.</text>
</comment>
<dbReference type="InterPro" id="IPR011206">
    <property type="entry name" value="Citrate_lyase_beta/mcl1/mcl2"/>
</dbReference>
<dbReference type="PANTHER" id="PTHR32308">
    <property type="entry name" value="LYASE BETA SUBUNIT, PUTATIVE (AFU_ORTHOLOGUE AFUA_4G13030)-RELATED"/>
    <property type="match status" value="1"/>
</dbReference>